<protein>
    <recommendedName>
        <fullName evidence="3">Response regulatory domain-containing protein</fullName>
    </recommendedName>
</protein>
<comment type="caution">
    <text evidence="1">The sequence shown here is derived from an EMBL/GenBank/DDBJ whole genome shotgun (WGS) entry which is preliminary data.</text>
</comment>
<dbReference type="EMBL" id="JBHLXD010000020">
    <property type="protein sequence ID" value="MFC0209319.1"/>
    <property type="molecule type" value="Genomic_DNA"/>
</dbReference>
<reference evidence="1 2" key="1">
    <citation type="submission" date="2024-09" db="EMBL/GenBank/DDBJ databases">
        <authorList>
            <person name="Sun Q."/>
            <person name="Mori K."/>
        </authorList>
    </citation>
    <scope>NUCLEOTIDE SEQUENCE [LARGE SCALE GENOMIC DNA]</scope>
    <source>
        <strain evidence="1 2">CCM 8543</strain>
    </source>
</reference>
<organism evidence="1 2">
    <name type="scientific">Chelativorans intermedius</name>
    <dbReference type="NCBI Taxonomy" id="515947"/>
    <lineage>
        <taxon>Bacteria</taxon>
        <taxon>Pseudomonadati</taxon>
        <taxon>Pseudomonadota</taxon>
        <taxon>Alphaproteobacteria</taxon>
        <taxon>Hyphomicrobiales</taxon>
        <taxon>Phyllobacteriaceae</taxon>
        <taxon>Chelativorans</taxon>
    </lineage>
</organism>
<sequence>MPTNAKILVAAPDPAFRRSLAFVLEAEGCHVDMADRLCDLDGLPARYACLVVDHRVIASGPDGAPGLAGLQMPVVVLASNPQEMASRGFVRVVVVKPLLGQNLIDAVRHAIRKNPPAPCR</sequence>
<gene>
    <name evidence="1" type="ORF">ACFFJ2_13010</name>
</gene>
<dbReference type="Proteomes" id="UP001589755">
    <property type="component" value="Unassembled WGS sequence"/>
</dbReference>
<evidence type="ECO:0008006" key="3">
    <source>
        <dbReference type="Google" id="ProtNLM"/>
    </source>
</evidence>
<keyword evidence="2" id="KW-1185">Reference proteome</keyword>
<accession>A0ABV6D9J6</accession>
<dbReference type="InterPro" id="IPR011006">
    <property type="entry name" value="CheY-like_superfamily"/>
</dbReference>
<evidence type="ECO:0000313" key="2">
    <source>
        <dbReference type="Proteomes" id="UP001589755"/>
    </source>
</evidence>
<dbReference type="SUPFAM" id="SSF52172">
    <property type="entry name" value="CheY-like"/>
    <property type="match status" value="1"/>
</dbReference>
<proteinExistence type="predicted"/>
<name>A0ABV6D9J6_9HYPH</name>
<evidence type="ECO:0000313" key="1">
    <source>
        <dbReference type="EMBL" id="MFC0209319.1"/>
    </source>
</evidence>
<dbReference type="RefSeq" id="WP_261520240.1">
    <property type="nucleotide sequence ID" value="NZ_JAODNW010000010.1"/>
</dbReference>